<dbReference type="SUPFAM" id="SSF53649">
    <property type="entry name" value="Alkaline phosphatase-like"/>
    <property type="match status" value="1"/>
</dbReference>
<comment type="caution">
    <text evidence="6">The sequence shown here is derived from an EMBL/GenBank/DDBJ whole genome shotgun (WGS) entry which is preliminary data.</text>
</comment>
<dbReference type="GO" id="GO:0005737">
    <property type="term" value="C:cytoplasm"/>
    <property type="evidence" value="ECO:0007669"/>
    <property type="project" value="TreeGrafter"/>
</dbReference>
<feature type="domain" description="Sulfatase N-terminal" evidence="5">
    <location>
        <begin position="37"/>
        <end position="355"/>
    </location>
</feature>
<keyword evidence="7" id="KW-1185">Reference proteome</keyword>
<dbReference type="RefSeq" id="WP_229210990.1">
    <property type="nucleotide sequence ID" value="NZ_PYAS01000007.1"/>
</dbReference>
<reference evidence="6 7" key="1">
    <citation type="submission" date="2018-03" db="EMBL/GenBank/DDBJ databases">
        <title>Genomic Encyclopedia of Archaeal and Bacterial Type Strains, Phase II (KMG-II): from individual species to whole genera.</title>
        <authorList>
            <person name="Goeker M."/>
        </authorList>
    </citation>
    <scope>NUCLEOTIDE SEQUENCE [LARGE SCALE GENOMIC DNA]</scope>
    <source>
        <strain evidence="6 7">DSM 29057</strain>
    </source>
</reference>
<proteinExistence type="inferred from homology"/>
<gene>
    <name evidence="6" type="ORF">CLV60_107127</name>
</gene>
<evidence type="ECO:0000313" key="6">
    <source>
        <dbReference type="EMBL" id="PSL27862.1"/>
    </source>
</evidence>
<dbReference type="Gene3D" id="3.40.720.10">
    <property type="entry name" value="Alkaline Phosphatase, subunit A"/>
    <property type="match status" value="1"/>
</dbReference>
<organism evidence="6 7">
    <name type="scientific">Dyadobacter jiangsuensis</name>
    <dbReference type="NCBI Taxonomy" id="1591085"/>
    <lineage>
        <taxon>Bacteria</taxon>
        <taxon>Pseudomonadati</taxon>
        <taxon>Bacteroidota</taxon>
        <taxon>Cytophagia</taxon>
        <taxon>Cytophagales</taxon>
        <taxon>Spirosomataceae</taxon>
        <taxon>Dyadobacter</taxon>
    </lineage>
</organism>
<keyword evidence="4" id="KW-1133">Transmembrane helix</keyword>
<evidence type="ECO:0000313" key="7">
    <source>
        <dbReference type="Proteomes" id="UP000241964"/>
    </source>
</evidence>
<comment type="similarity">
    <text evidence="1">Belongs to the sulfatase family.</text>
</comment>
<dbReference type="InterPro" id="IPR000917">
    <property type="entry name" value="Sulfatase_N"/>
</dbReference>
<dbReference type="Proteomes" id="UP000241964">
    <property type="component" value="Unassembled WGS sequence"/>
</dbReference>
<sequence length="488" mass="55038">MISKYQYVIRLSVVGIVLAMATGFVWKVDSPLPPRKPNIVIVLADQWNAQSLGYAGNPDVKTPNLDKLAQRSVVFTTAVSVMPVCSPARASLLTGQYPLTHGVFYNDRPLRNEALTMAEIYKEAGYATGYIGKWHINGQANYEKQFAARNRAVPRDRRQGFDYWKAREVTHDYNSSFYFDENDVRHEWPGYDAFSQTDSAIRFIDRNKGNPFLLVLSWGPPHDPYQTAPEEYRKMYDPARLKLRPNVPDSLQAKARKDLAGYYAHCTALDKAAGDLLNALKKAGIEENTILLFTSDHGDMLYSQGKVRKQKPWDESVLVPLLVHYPAGFGNTKKELALPFSNVDILPTLLGITNIKIPGSVEGTNYAAILAGKQKPTGNEAALIQVPVPFHENNFLNGGKEYRGIRTKQYTYVRDLKGPWLLYDNAKDPYQLKNLIGSPAYAKVQAKLEKALRAKLADAKDQFLTADEYMRQWNYRYDGKDSLRVSGL</sequence>
<dbReference type="PANTHER" id="PTHR45953">
    <property type="entry name" value="IDURONATE 2-SULFATASE"/>
    <property type="match status" value="1"/>
</dbReference>
<feature type="transmembrane region" description="Helical" evidence="4">
    <location>
        <begin position="7"/>
        <end position="26"/>
    </location>
</feature>
<accession>A0A2P8G1J9</accession>
<dbReference type="CDD" id="cd16034">
    <property type="entry name" value="sulfatase_like"/>
    <property type="match status" value="1"/>
</dbReference>
<name>A0A2P8G1J9_9BACT</name>
<dbReference type="AlphaFoldDB" id="A0A2P8G1J9"/>
<keyword evidence="4" id="KW-0812">Transmembrane</keyword>
<keyword evidence="3" id="KW-0378">Hydrolase</keyword>
<dbReference type="InterPro" id="IPR017850">
    <property type="entry name" value="Alkaline_phosphatase_core_sf"/>
</dbReference>
<evidence type="ECO:0000259" key="5">
    <source>
        <dbReference type="Pfam" id="PF00884"/>
    </source>
</evidence>
<dbReference type="InterPro" id="IPR024607">
    <property type="entry name" value="Sulfatase_CS"/>
</dbReference>
<dbReference type="PANTHER" id="PTHR45953:SF1">
    <property type="entry name" value="IDURONATE 2-SULFATASE"/>
    <property type="match status" value="1"/>
</dbReference>
<evidence type="ECO:0000256" key="1">
    <source>
        <dbReference type="ARBA" id="ARBA00008779"/>
    </source>
</evidence>
<dbReference type="GO" id="GO:0046872">
    <property type="term" value="F:metal ion binding"/>
    <property type="evidence" value="ECO:0007669"/>
    <property type="project" value="UniProtKB-KW"/>
</dbReference>
<dbReference type="PROSITE" id="PS00149">
    <property type="entry name" value="SULFATASE_2"/>
    <property type="match status" value="1"/>
</dbReference>
<dbReference type="Pfam" id="PF00884">
    <property type="entry name" value="Sulfatase"/>
    <property type="match status" value="1"/>
</dbReference>
<dbReference type="GO" id="GO:0008484">
    <property type="term" value="F:sulfuric ester hydrolase activity"/>
    <property type="evidence" value="ECO:0007669"/>
    <property type="project" value="TreeGrafter"/>
</dbReference>
<dbReference type="PROSITE" id="PS00523">
    <property type="entry name" value="SULFATASE_1"/>
    <property type="match status" value="1"/>
</dbReference>
<keyword evidence="4" id="KW-0472">Membrane</keyword>
<evidence type="ECO:0000256" key="3">
    <source>
        <dbReference type="ARBA" id="ARBA00022801"/>
    </source>
</evidence>
<dbReference type="EMBL" id="PYAS01000007">
    <property type="protein sequence ID" value="PSL27862.1"/>
    <property type="molecule type" value="Genomic_DNA"/>
</dbReference>
<evidence type="ECO:0000256" key="2">
    <source>
        <dbReference type="ARBA" id="ARBA00022723"/>
    </source>
</evidence>
<keyword evidence="2" id="KW-0479">Metal-binding</keyword>
<evidence type="ECO:0000256" key="4">
    <source>
        <dbReference type="SAM" id="Phobius"/>
    </source>
</evidence>
<protein>
    <submittedName>
        <fullName evidence="6">Arylsulfatase A-like enzyme</fullName>
    </submittedName>
</protein>
<dbReference type="Gene3D" id="3.30.1120.10">
    <property type="match status" value="1"/>
</dbReference>